<dbReference type="EC" id="1.3.98.3" evidence="2"/>
<name>A0A9D1MH14_9FIRM</name>
<dbReference type="SUPFAM" id="SSF102114">
    <property type="entry name" value="Radical SAM enzymes"/>
    <property type="match status" value="1"/>
</dbReference>
<proteinExistence type="predicted"/>
<dbReference type="InterPro" id="IPR007197">
    <property type="entry name" value="rSAM"/>
</dbReference>
<dbReference type="InterPro" id="IPR006638">
    <property type="entry name" value="Elp3/MiaA/NifB-like_rSAM"/>
</dbReference>
<accession>A0A9D1MH14</accession>
<comment type="caution">
    <text evidence="2">The sequence shown here is derived from an EMBL/GenBank/DDBJ whole genome shotgun (WGS) entry which is preliminary data.</text>
</comment>
<dbReference type="Pfam" id="PF04055">
    <property type="entry name" value="Radical_SAM"/>
    <property type="match status" value="1"/>
</dbReference>
<gene>
    <name evidence="2" type="primary">hemZ</name>
    <name evidence="2" type="ORF">IAB05_01270</name>
</gene>
<dbReference type="CDD" id="cd01335">
    <property type="entry name" value="Radical_SAM"/>
    <property type="match status" value="1"/>
</dbReference>
<dbReference type="EMBL" id="DVNF01000041">
    <property type="protein sequence ID" value="HIU60001.1"/>
    <property type="molecule type" value="Genomic_DNA"/>
</dbReference>
<dbReference type="PANTHER" id="PTHR13932:SF1">
    <property type="entry name" value="OXYGEN-INDEPENDENT COPROPORPHYRINOGEN-III OXIDASE-LIKE PROTEIN HEMZ"/>
    <property type="match status" value="1"/>
</dbReference>
<evidence type="ECO:0000259" key="1">
    <source>
        <dbReference type="PROSITE" id="PS51918"/>
    </source>
</evidence>
<dbReference type="InterPro" id="IPR023404">
    <property type="entry name" value="rSAM_horseshoe"/>
</dbReference>
<dbReference type="InterPro" id="IPR023995">
    <property type="entry name" value="HemZ"/>
</dbReference>
<protein>
    <submittedName>
        <fullName evidence="2">Coproporphyrinogen dehydrogenase HemZ</fullName>
        <ecNumber evidence="2">1.3.98.3</ecNumber>
    </submittedName>
</protein>
<keyword evidence="2" id="KW-0560">Oxidoreductase</keyword>
<dbReference type="GO" id="GO:0051539">
    <property type="term" value="F:4 iron, 4 sulfur cluster binding"/>
    <property type="evidence" value="ECO:0007669"/>
    <property type="project" value="TreeGrafter"/>
</dbReference>
<dbReference type="SFLD" id="SFLDG01065">
    <property type="entry name" value="anaerobic_coproporphyrinogen-I"/>
    <property type="match status" value="1"/>
</dbReference>
<dbReference type="AlphaFoldDB" id="A0A9D1MH14"/>
<reference evidence="2" key="2">
    <citation type="journal article" date="2021" name="PeerJ">
        <title>Extensive microbial diversity within the chicken gut microbiome revealed by metagenomics and culture.</title>
        <authorList>
            <person name="Gilroy R."/>
            <person name="Ravi A."/>
            <person name="Getino M."/>
            <person name="Pursley I."/>
            <person name="Horton D.L."/>
            <person name="Alikhan N.F."/>
            <person name="Baker D."/>
            <person name="Gharbi K."/>
            <person name="Hall N."/>
            <person name="Watson M."/>
            <person name="Adriaenssens E.M."/>
            <person name="Foster-Nyarko E."/>
            <person name="Jarju S."/>
            <person name="Secka A."/>
            <person name="Antonio M."/>
            <person name="Oren A."/>
            <person name="Chaudhuri R.R."/>
            <person name="La Ragione R."/>
            <person name="Hildebrand F."/>
            <person name="Pallen M.J."/>
        </authorList>
    </citation>
    <scope>NUCLEOTIDE SEQUENCE</scope>
    <source>
        <strain evidence="2">18911</strain>
    </source>
</reference>
<evidence type="ECO:0000313" key="2">
    <source>
        <dbReference type="EMBL" id="HIU60001.1"/>
    </source>
</evidence>
<dbReference type="SFLD" id="SFLDS00029">
    <property type="entry name" value="Radical_SAM"/>
    <property type="match status" value="1"/>
</dbReference>
<organism evidence="2 3">
    <name type="scientific">Candidatus Stercoripulliclostridium merdigallinarum</name>
    <dbReference type="NCBI Taxonomy" id="2840951"/>
    <lineage>
        <taxon>Bacteria</taxon>
        <taxon>Bacillati</taxon>
        <taxon>Bacillota</taxon>
        <taxon>Clostridia</taxon>
        <taxon>Eubacteriales</taxon>
        <taxon>Candidatus Stercoripulliclostridium</taxon>
    </lineage>
</organism>
<dbReference type="PANTHER" id="PTHR13932">
    <property type="entry name" value="COPROPORPHYRINIGEN III OXIDASE"/>
    <property type="match status" value="1"/>
</dbReference>
<dbReference type="GO" id="GO:0006779">
    <property type="term" value="P:porphyrin-containing compound biosynthetic process"/>
    <property type="evidence" value="ECO:0007669"/>
    <property type="project" value="TreeGrafter"/>
</dbReference>
<dbReference type="InterPro" id="IPR034505">
    <property type="entry name" value="Coproporphyrinogen-III_oxidase"/>
</dbReference>
<dbReference type="Gene3D" id="3.80.30.20">
    <property type="entry name" value="tm_1862 like domain"/>
    <property type="match status" value="1"/>
</dbReference>
<dbReference type="GO" id="GO:0005737">
    <property type="term" value="C:cytoplasm"/>
    <property type="evidence" value="ECO:0007669"/>
    <property type="project" value="TreeGrafter"/>
</dbReference>
<dbReference type="PROSITE" id="PS51918">
    <property type="entry name" value="RADICAL_SAM"/>
    <property type="match status" value="1"/>
</dbReference>
<reference evidence="2" key="1">
    <citation type="submission" date="2020-10" db="EMBL/GenBank/DDBJ databases">
        <authorList>
            <person name="Gilroy R."/>
        </authorList>
    </citation>
    <scope>NUCLEOTIDE SEQUENCE</scope>
    <source>
        <strain evidence="2">18911</strain>
    </source>
</reference>
<dbReference type="SFLD" id="SFLDG01082">
    <property type="entry name" value="B12-binding_domain_containing"/>
    <property type="match status" value="1"/>
</dbReference>
<dbReference type="NCBIfam" id="TIGR03994">
    <property type="entry name" value="rSAM_HemZ"/>
    <property type="match status" value="1"/>
</dbReference>
<dbReference type="SMART" id="SM00729">
    <property type="entry name" value="Elp3"/>
    <property type="match status" value="1"/>
</dbReference>
<dbReference type="InterPro" id="IPR058240">
    <property type="entry name" value="rSAM_sf"/>
</dbReference>
<evidence type="ECO:0000313" key="3">
    <source>
        <dbReference type="Proteomes" id="UP000824094"/>
    </source>
</evidence>
<sequence>MINFKLTAEIPSYMNDVPEVIRAFSPYIVVSDEGTPFIIKVVSDERELDFFVKDGETETYFNTDIKAFAARDGEDLKRKTKAWVKERLYSYCNKITGVNLPYGCLTGVRPTAVYYRSIGSYSNIKQHLINDYFVEEKRADLIERVVETQKGYIVRDPHRADVFVNIPICPTRCSYCSFISAELNRIRKIVPKYVTALLKDISDLKKEMAEKGYIPGAVYIGGGTPTSLDAEALDRITDELNFGGEFTVEAGRPDTMTEDKLEVFRRNGVTRVSVNPQTFSDETLVRIGRKHTVADFYAAFDRAKSLGFDINIDLIAGLPGEVFDDFKNSLNRAVELRPQNLTVHSLSLKRGAVLKEQNVRVMDGSVKEMCDYSIDTLLSAGYSPYYMYRQKNIADGLENVGYSLPGHINRYNIDYMEETTTVLSAGAGSVTKYVYSAEGRIERKSKAKGIEEYIRRTLGEPI</sequence>
<dbReference type="GO" id="GO:0051989">
    <property type="term" value="F:coproporphyrinogen dehydrogenase activity"/>
    <property type="evidence" value="ECO:0007669"/>
    <property type="project" value="UniProtKB-EC"/>
</dbReference>
<feature type="domain" description="Radical SAM core" evidence="1">
    <location>
        <begin position="154"/>
        <end position="383"/>
    </location>
</feature>
<dbReference type="Proteomes" id="UP000824094">
    <property type="component" value="Unassembled WGS sequence"/>
</dbReference>